<organism evidence="1 2">
    <name type="scientific">Chryseosolibacter histidini</name>
    <dbReference type="NCBI Taxonomy" id="2782349"/>
    <lineage>
        <taxon>Bacteria</taxon>
        <taxon>Pseudomonadati</taxon>
        <taxon>Bacteroidota</taxon>
        <taxon>Cytophagia</taxon>
        <taxon>Cytophagales</taxon>
        <taxon>Chryseotaleaceae</taxon>
        <taxon>Chryseosolibacter</taxon>
    </lineage>
</organism>
<comment type="caution">
    <text evidence="1">The sequence shown here is derived from an EMBL/GenBank/DDBJ whole genome shotgun (WGS) entry which is preliminary data.</text>
</comment>
<name>A0AAP2DIY4_9BACT</name>
<reference evidence="1 2" key="1">
    <citation type="submission" date="2021-05" db="EMBL/GenBank/DDBJ databases">
        <title>A Polyphasic approach of four new species of the genus Ohtaekwangia: Ohtaekwangia histidinii sp. nov., Ohtaekwangia cretensis sp. nov., Ohtaekwangia indiensis sp. nov., Ohtaekwangia reichenbachii sp. nov. from diverse environment.</title>
        <authorList>
            <person name="Octaviana S."/>
        </authorList>
    </citation>
    <scope>NUCLEOTIDE SEQUENCE [LARGE SCALE GENOMIC DNA]</scope>
    <source>
        <strain evidence="1 2">PWU4</strain>
    </source>
</reference>
<dbReference type="AlphaFoldDB" id="A0AAP2DIY4"/>
<keyword evidence="2" id="KW-1185">Reference proteome</keyword>
<sequence length="56" mass="5979">MPQGSGYSNVAVIPACLSYSHTVEVKGNSSLLIISGLNGYFPDGKNMPESFEERVS</sequence>
<gene>
    <name evidence="1" type="ORF">KK083_05950</name>
</gene>
<dbReference type="RefSeq" id="WP_254161691.1">
    <property type="nucleotide sequence ID" value="NZ_JAHESF010000004.1"/>
</dbReference>
<dbReference type="EMBL" id="JAHESF010000004">
    <property type="protein sequence ID" value="MBT1696409.1"/>
    <property type="molecule type" value="Genomic_DNA"/>
</dbReference>
<dbReference type="Proteomes" id="UP001319200">
    <property type="component" value="Unassembled WGS sequence"/>
</dbReference>
<protein>
    <submittedName>
        <fullName evidence="1">Uncharacterized protein</fullName>
    </submittedName>
</protein>
<accession>A0AAP2DIY4</accession>
<evidence type="ECO:0000313" key="1">
    <source>
        <dbReference type="EMBL" id="MBT1696409.1"/>
    </source>
</evidence>
<evidence type="ECO:0000313" key="2">
    <source>
        <dbReference type="Proteomes" id="UP001319200"/>
    </source>
</evidence>
<proteinExistence type="predicted"/>